<dbReference type="GO" id="GO:0005829">
    <property type="term" value="C:cytosol"/>
    <property type="evidence" value="ECO:0007669"/>
    <property type="project" value="TreeGrafter"/>
</dbReference>
<dbReference type="RefSeq" id="WP_161316176.1">
    <property type="nucleotide sequence ID" value="NZ_WTUW01000002.1"/>
</dbReference>
<dbReference type="EMBL" id="WTUW01000002">
    <property type="protein sequence ID" value="MZR31700.1"/>
    <property type="molecule type" value="Genomic_DNA"/>
</dbReference>
<dbReference type="SUPFAM" id="SSF52317">
    <property type="entry name" value="Class I glutamine amidotransferase-like"/>
    <property type="match status" value="1"/>
</dbReference>
<gene>
    <name evidence="1" type="ORF">GQE98_13745</name>
</gene>
<evidence type="ECO:0000313" key="1">
    <source>
        <dbReference type="EMBL" id="MZR31700.1"/>
    </source>
</evidence>
<comment type="caution">
    <text evidence="1">The sequence shown here is derived from an EMBL/GenBank/DDBJ whole genome shotgun (WGS) entry which is preliminary data.</text>
</comment>
<name>A0A6L8WB64_9PROT</name>
<accession>A0A6L8WB64</accession>
<dbReference type="PANTHER" id="PTHR43235">
    <property type="entry name" value="GLUTAMINE AMIDOTRANSFERASE PB2B2.05-RELATED"/>
    <property type="match status" value="1"/>
</dbReference>
<organism evidence="1 2">
    <name type="scientific">Sneathiella litorea</name>
    <dbReference type="NCBI Taxonomy" id="2606216"/>
    <lineage>
        <taxon>Bacteria</taxon>
        <taxon>Pseudomonadati</taxon>
        <taxon>Pseudomonadota</taxon>
        <taxon>Alphaproteobacteria</taxon>
        <taxon>Sneathiellales</taxon>
        <taxon>Sneathiellaceae</taxon>
        <taxon>Sneathiella</taxon>
    </lineage>
</organism>
<dbReference type="Proteomes" id="UP000476030">
    <property type="component" value="Unassembled WGS sequence"/>
</dbReference>
<dbReference type="AlphaFoldDB" id="A0A6L8WB64"/>
<dbReference type="CDD" id="cd01745">
    <property type="entry name" value="GATase1_2"/>
    <property type="match status" value="1"/>
</dbReference>
<dbReference type="InterPro" id="IPR011697">
    <property type="entry name" value="Peptidase_C26"/>
</dbReference>
<dbReference type="PANTHER" id="PTHR43235:SF1">
    <property type="entry name" value="GLUTAMINE AMIDOTRANSFERASE PB2B2.05-RELATED"/>
    <property type="match status" value="1"/>
</dbReference>
<dbReference type="PROSITE" id="PS51273">
    <property type="entry name" value="GATASE_TYPE_1"/>
    <property type="match status" value="1"/>
</dbReference>
<proteinExistence type="predicted"/>
<dbReference type="Pfam" id="PF07722">
    <property type="entry name" value="Peptidase_C26"/>
    <property type="match status" value="1"/>
</dbReference>
<evidence type="ECO:0000313" key="2">
    <source>
        <dbReference type="Proteomes" id="UP000476030"/>
    </source>
</evidence>
<dbReference type="GO" id="GO:0016811">
    <property type="term" value="F:hydrolase activity, acting on carbon-nitrogen (but not peptide) bonds, in linear amides"/>
    <property type="evidence" value="ECO:0007669"/>
    <property type="project" value="InterPro"/>
</dbReference>
<dbReference type="Gene3D" id="3.40.50.880">
    <property type="match status" value="1"/>
</dbReference>
<keyword evidence="2" id="KW-1185">Reference proteome</keyword>
<dbReference type="InterPro" id="IPR029062">
    <property type="entry name" value="Class_I_gatase-like"/>
</dbReference>
<sequence>MKPIVGVTVSRYKSWIARGFDWFAVWRAGGKCMFLEPGTTHPLDQLDALVIGGGDDIGAELYHSEITLDVRIDPERDVLELELLAFAEKKGLPVLGICRGAQMMNVFHGGTLYSDIRGMPREKTNIRTVLARKIVTLKSGSIIHEIIGSDTIRVNSLHHQAVDKVGNGITVTGYDRGNFVQALERKDRDFFIGVQWHPEFLIFNSRQSALFKALIKATRRQLKN</sequence>
<reference evidence="1 2" key="1">
    <citation type="submission" date="2019-12" db="EMBL/GenBank/DDBJ databases">
        <title>Snethiella sp. nov. sp. isolated from sea sand.</title>
        <authorList>
            <person name="Kim J."/>
            <person name="Jeong S.E."/>
            <person name="Jung H.S."/>
            <person name="Jeon C.O."/>
        </authorList>
    </citation>
    <scope>NUCLEOTIDE SEQUENCE [LARGE SCALE GENOMIC DNA]</scope>
    <source>
        <strain evidence="1 2">DP05</strain>
    </source>
</reference>
<protein>
    <submittedName>
        <fullName evidence="1">Gamma-glutamyl-gamma-aminobutyrate hydrolase family protein</fullName>
    </submittedName>
</protein>
<dbReference type="InterPro" id="IPR044668">
    <property type="entry name" value="PuuD-like"/>
</dbReference>
<keyword evidence="1" id="KW-0378">Hydrolase</keyword>